<keyword evidence="5 10" id="KW-0812">Transmembrane</keyword>
<reference evidence="11 12" key="1">
    <citation type="submission" date="2018-09" db="EMBL/GenBank/DDBJ databases">
        <authorList>
            <person name="Wang F."/>
        </authorList>
    </citation>
    <scope>NUCLEOTIDE SEQUENCE [LARGE SCALE GENOMIC DNA]</scope>
    <source>
        <strain evidence="11 12">PLHSC7-2</strain>
    </source>
</reference>
<dbReference type="RefSeq" id="WP_119908841.1">
    <property type="nucleotide sequence ID" value="NZ_QZCH01000001.1"/>
</dbReference>
<evidence type="ECO:0000256" key="10">
    <source>
        <dbReference type="SAM" id="Phobius"/>
    </source>
</evidence>
<dbReference type="InterPro" id="IPR048279">
    <property type="entry name" value="MdtK-like"/>
</dbReference>
<dbReference type="GO" id="GO:0005886">
    <property type="term" value="C:plasma membrane"/>
    <property type="evidence" value="ECO:0007669"/>
    <property type="project" value="UniProtKB-SubCell"/>
</dbReference>
<feature type="transmembrane region" description="Helical" evidence="10">
    <location>
        <begin position="234"/>
        <end position="256"/>
    </location>
</feature>
<evidence type="ECO:0000256" key="4">
    <source>
        <dbReference type="ARBA" id="ARBA00022475"/>
    </source>
</evidence>
<comment type="caution">
    <text evidence="11">The sequence shown here is derived from an EMBL/GenBank/DDBJ whole genome shotgun (WGS) entry which is preliminary data.</text>
</comment>
<dbReference type="GO" id="GO:0006811">
    <property type="term" value="P:monoatomic ion transport"/>
    <property type="evidence" value="ECO:0007669"/>
    <property type="project" value="UniProtKB-KW"/>
</dbReference>
<protein>
    <recommendedName>
        <fullName evidence="9">Multidrug-efflux transporter</fullName>
    </recommendedName>
</protein>
<dbReference type="AlphaFoldDB" id="A0A418YJZ5"/>
<evidence type="ECO:0000256" key="1">
    <source>
        <dbReference type="ARBA" id="ARBA00004429"/>
    </source>
</evidence>
<feature type="transmembrane region" description="Helical" evidence="10">
    <location>
        <begin position="135"/>
        <end position="155"/>
    </location>
</feature>
<dbReference type="NCBIfam" id="TIGR00797">
    <property type="entry name" value="matE"/>
    <property type="match status" value="1"/>
</dbReference>
<evidence type="ECO:0000256" key="8">
    <source>
        <dbReference type="ARBA" id="ARBA00023136"/>
    </source>
</evidence>
<feature type="transmembrane region" description="Helical" evidence="10">
    <location>
        <begin position="21"/>
        <end position="42"/>
    </location>
</feature>
<evidence type="ECO:0000256" key="5">
    <source>
        <dbReference type="ARBA" id="ARBA00022692"/>
    </source>
</evidence>
<proteinExistence type="predicted"/>
<keyword evidence="2" id="KW-0813">Transport</keyword>
<dbReference type="PANTHER" id="PTHR43298:SF2">
    <property type="entry name" value="FMN_FAD EXPORTER YEEO-RELATED"/>
    <property type="match status" value="1"/>
</dbReference>
<keyword evidence="3" id="KW-0050">Antiport</keyword>
<keyword evidence="6 10" id="KW-1133">Transmembrane helix</keyword>
<reference evidence="11 12" key="2">
    <citation type="submission" date="2019-01" db="EMBL/GenBank/DDBJ databases">
        <title>Motilimonas pumilus sp. nov., isolated from the gut of sea cucumber (Apostichopus japonicus).</title>
        <authorList>
            <person name="Wang F.-Q."/>
            <person name="Ren L.-H."/>
            <person name="Lin Y.-W."/>
            <person name="Sun G.-H."/>
            <person name="Du Z.-J."/>
            <person name="Zhao J.-X."/>
            <person name="Liu X.-J."/>
            <person name="Liu L.-J."/>
        </authorList>
    </citation>
    <scope>NUCLEOTIDE SEQUENCE [LARGE SCALE GENOMIC DNA]</scope>
    <source>
        <strain evidence="11 12">PLHSC7-2</strain>
    </source>
</reference>
<feature type="transmembrane region" description="Helical" evidence="10">
    <location>
        <begin position="383"/>
        <end position="407"/>
    </location>
</feature>
<keyword evidence="8 10" id="KW-0472">Membrane</keyword>
<evidence type="ECO:0000256" key="9">
    <source>
        <dbReference type="ARBA" id="ARBA00031636"/>
    </source>
</evidence>
<feature type="transmembrane region" description="Helical" evidence="10">
    <location>
        <begin position="318"/>
        <end position="337"/>
    </location>
</feature>
<keyword evidence="12" id="KW-1185">Reference proteome</keyword>
<keyword evidence="7" id="KW-0406">Ion transport</keyword>
<feature type="transmembrane region" description="Helical" evidence="10">
    <location>
        <begin position="276"/>
        <end position="297"/>
    </location>
</feature>
<evidence type="ECO:0000256" key="7">
    <source>
        <dbReference type="ARBA" id="ARBA00023065"/>
    </source>
</evidence>
<dbReference type="GO" id="GO:0015297">
    <property type="term" value="F:antiporter activity"/>
    <property type="evidence" value="ECO:0007669"/>
    <property type="project" value="UniProtKB-KW"/>
</dbReference>
<feature type="transmembrane region" description="Helical" evidence="10">
    <location>
        <begin position="349"/>
        <end position="371"/>
    </location>
</feature>
<dbReference type="OrthoDB" id="9806302at2"/>
<comment type="subcellular location">
    <subcellularLocation>
        <location evidence="1">Cell inner membrane</location>
        <topology evidence="1">Multi-pass membrane protein</topology>
    </subcellularLocation>
</comment>
<evidence type="ECO:0000256" key="2">
    <source>
        <dbReference type="ARBA" id="ARBA00022448"/>
    </source>
</evidence>
<feature type="transmembrane region" description="Helical" evidence="10">
    <location>
        <begin position="194"/>
        <end position="213"/>
    </location>
</feature>
<evidence type="ECO:0000256" key="3">
    <source>
        <dbReference type="ARBA" id="ARBA00022449"/>
    </source>
</evidence>
<dbReference type="PANTHER" id="PTHR43298">
    <property type="entry name" value="MULTIDRUG RESISTANCE PROTEIN NORM-RELATED"/>
    <property type="match status" value="1"/>
</dbReference>
<accession>A0A418YJZ5</accession>
<feature type="transmembrane region" description="Helical" evidence="10">
    <location>
        <begin position="92"/>
        <end position="115"/>
    </location>
</feature>
<dbReference type="PIRSF" id="PIRSF006603">
    <property type="entry name" value="DinF"/>
    <property type="match status" value="1"/>
</dbReference>
<dbReference type="Proteomes" id="UP000283255">
    <property type="component" value="Unassembled WGS sequence"/>
</dbReference>
<evidence type="ECO:0000313" key="12">
    <source>
        <dbReference type="Proteomes" id="UP000283255"/>
    </source>
</evidence>
<gene>
    <name evidence="11" type="ORF">D1Z90_00740</name>
</gene>
<evidence type="ECO:0000313" key="11">
    <source>
        <dbReference type="EMBL" id="RJG51294.1"/>
    </source>
</evidence>
<dbReference type="InterPro" id="IPR050222">
    <property type="entry name" value="MATE_MdtK"/>
</dbReference>
<feature type="transmembrane region" description="Helical" evidence="10">
    <location>
        <begin position="167"/>
        <end position="188"/>
    </location>
</feature>
<evidence type="ECO:0000256" key="6">
    <source>
        <dbReference type="ARBA" id="ARBA00022989"/>
    </source>
</evidence>
<dbReference type="InterPro" id="IPR002528">
    <property type="entry name" value="MATE_fam"/>
</dbReference>
<keyword evidence="4" id="KW-1003">Cell membrane</keyword>
<feature type="transmembrane region" description="Helical" evidence="10">
    <location>
        <begin position="48"/>
        <end position="71"/>
    </location>
</feature>
<name>A0A418YJZ5_9GAMM</name>
<dbReference type="Pfam" id="PF01554">
    <property type="entry name" value="MatE"/>
    <property type="match status" value="2"/>
</dbReference>
<dbReference type="GO" id="GO:0042910">
    <property type="term" value="F:xenobiotic transmembrane transporter activity"/>
    <property type="evidence" value="ECO:0007669"/>
    <property type="project" value="InterPro"/>
</dbReference>
<sequence length="488" mass="52316">MPQAKFLHGSIFRHIVVMSSTNAIGLTALFLVDLIDLFFISLLGETELAAAVGYAGSISFFTTSIAIGISISMTALVSKAIGQKKREEAKRLATSIAMFGCLLTSVFCAIIWWFVPELLSLIGAKGETHDYAVDYLRILVPSLPVLCLAMNMGAALRSVADAKRAMYSTLTGGAVNAVLDPIFIFSLAMGIHGAAVASVIARFAVLAVSLSGVMNKHRLLAPLNFKAMWQDMPAIFKVAGPAMITNVATPFGNAFVTSVIAQFGDGYVAGWAVVGRILPVAFGMIFALSGAIGPIIGQNYGANQFDRVRGTLNESLKFATLYVLVAAMLLAFSQDFIVQGFGITGDGALIVRTFCQAIAFTFVFTGAQFVANASFNNLGFARYSTYVNVGKSTLGTFPFVYFGAHWFGPQGVLYGQALGATIFGCFAAILAYRLVNRLQDEYQVNEEETEDEPVESAVPLTPFCSSRVYMCADAEELQQAPVENKPLH</sequence>
<dbReference type="EMBL" id="QZCH01000001">
    <property type="protein sequence ID" value="RJG51294.1"/>
    <property type="molecule type" value="Genomic_DNA"/>
</dbReference>
<organism evidence="11 12">
    <name type="scientific">Motilimonas pumila</name>
    <dbReference type="NCBI Taxonomy" id="2303987"/>
    <lineage>
        <taxon>Bacteria</taxon>
        <taxon>Pseudomonadati</taxon>
        <taxon>Pseudomonadota</taxon>
        <taxon>Gammaproteobacteria</taxon>
        <taxon>Alteromonadales</taxon>
        <taxon>Alteromonadales genera incertae sedis</taxon>
        <taxon>Motilimonas</taxon>
    </lineage>
</organism>
<feature type="transmembrane region" description="Helical" evidence="10">
    <location>
        <begin position="413"/>
        <end position="435"/>
    </location>
</feature>